<dbReference type="FunFam" id="1.25.70.10:FF:000001">
    <property type="entry name" value="Mitochondrial transcription termination factor-like"/>
    <property type="match status" value="1"/>
</dbReference>
<keyword evidence="3" id="KW-0809">Transit peptide</keyword>
<reference evidence="4" key="3">
    <citation type="submission" date="2015-04" db="UniProtKB">
        <authorList>
            <consortium name="EnsemblPlants"/>
        </authorList>
    </citation>
    <scope>IDENTIFICATION</scope>
</reference>
<reference evidence="5" key="2">
    <citation type="submission" date="2013-12" db="EMBL/GenBank/DDBJ databases">
        <authorList>
            <person name="Yu Y."/>
            <person name="Lee S."/>
            <person name="de Baynast K."/>
            <person name="Wissotski M."/>
            <person name="Liu L."/>
            <person name="Talag J."/>
            <person name="Goicoechea J."/>
            <person name="Angelova A."/>
            <person name="Jetty R."/>
            <person name="Kudrna D."/>
            <person name="Golser W."/>
            <person name="Rivera L."/>
            <person name="Zhang J."/>
            <person name="Wing R."/>
        </authorList>
    </citation>
    <scope>NUCLEOTIDE SEQUENCE</scope>
</reference>
<evidence type="ECO:0000313" key="4">
    <source>
        <dbReference type="EnsemblPlants" id="LPERR06G07390.1"/>
    </source>
</evidence>
<proteinExistence type="inferred from homology"/>
<sequence length="240" mass="27105">MKPYSRKDIISMDTSPYNMEFLCRNCGLCGVSSSPSLRAMDGFLIQCVGSECEKSYATRLFTLYPEYLRDAAVRAEELGLDPNSRMFRRGLAVVASIKKETVASKIRLLEELGFSQDDTLSIIRKSPNLLALTEGKIRQAMELFKREIGLEERYIAQRPVLFLYGLERRLLPRYCLLNVLRAKGLMVKKSDYYNTASMAERKFVQRFVDPYKDLIPGLADAYASSCSGKAKNGFASLLAV</sequence>
<evidence type="ECO:0000256" key="1">
    <source>
        <dbReference type="ARBA" id="ARBA00007692"/>
    </source>
</evidence>
<dbReference type="EnsemblPlants" id="LPERR06G07390.1">
    <property type="protein sequence ID" value="LPERR06G07390.1"/>
    <property type="gene ID" value="LPERR06G07390"/>
</dbReference>
<keyword evidence="2" id="KW-0805">Transcription regulation</keyword>
<comment type="similarity">
    <text evidence="1">Belongs to the mTERF family.</text>
</comment>
<dbReference type="AlphaFoldDB" id="A0A0D9WNI1"/>
<keyword evidence="2" id="KW-0804">Transcription</keyword>
<dbReference type="InterPro" id="IPR038538">
    <property type="entry name" value="MTERF_sf"/>
</dbReference>
<dbReference type="Pfam" id="PF02536">
    <property type="entry name" value="mTERF"/>
    <property type="match status" value="1"/>
</dbReference>
<dbReference type="HOGENOM" id="CLU_034145_4_0_1"/>
<protein>
    <submittedName>
        <fullName evidence="4">Uncharacterized protein</fullName>
    </submittedName>
</protein>
<dbReference type="InterPro" id="IPR003690">
    <property type="entry name" value="MTERF"/>
</dbReference>
<accession>A0A0D9WNI1</accession>
<dbReference type="GO" id="GO:0006353">
    <property type="term" value="P:DNA-templated transcription termination"/>
    <property type="evidence" value="ECO:0007669"/>
    <property type="project" value="UniProtKB-KW"/>
</dbReference>
<dbReference type="SMART" id="SM00733">
    <property type="entry name" value="Mterf"/>
    <property type="match status" value="3"/>
</dbReference>
<dbReference type="GO" id="GO:0003676">
    <property type="term" value="F:nucleic acid binding"/>
    <property type="evidence" value="ECO:0007669"/>
    <property type="project" value="InterPro"/>
</dbReference>
<evidence type="ECO:0000256" key="2">
    <source>
        <dbReference type="ARBA" id="ARBA00022472"/>
    </source>
</evidence>
<reference evidence="4 5" key="1">
    <citation type="submission" date="2012-08" db="EMBL/GenBank/DDBJ databases">
        <title>Oryza genome evolution.</title>
        <authorList>
            <person name="Wing R.A."/>
        </authorList>
    </citation>
    <scope>NUCLEOTIDE SEQUENCE</scope>
</reference>
<keyword evidence="5" id="KW-1185">Reference proteome</keyword>
<evidence type="ECO:0000256" key="3">
    <source>
        <dbReference type="ARBA" id="ARBA00022946"/>
    </source>
</evidence>
<organism evidence="4 5">
    <name type="scientific">Leersia perrieri</name>
    <dbReference type="NCBI Taxonomy" id="77586"/>
    <lineage>
        <taxon>Eukaryota</taxon>
        <taxon>Viridiplantae</taxon>
        <taxon>Streptophyta</taxon>
        <taxon>Embryophyta</taxon>
        <taxon>Tracheophyta</taxon>
        <taxon>Spermatophyta</taxon>
        <taxon>Magnoliopsida</taxon>
        <taxon>Liliopsida</taxon>
        <taxon>Poales</taxon>
        <taxon>Poaceae</taxon>
        <taxon>BOP clade</taxon>
        <taxon>Oryzoideae</taxon>
        <taxon>Oryzeae</taxon>
        <taxon>Oryzinae</taxon>
        <taxon>Leersia</taxon>
    </lineage>
</organism>
<dbReference type="PANTHER" id="PTHR13068">
    <property type="entry name" value="CGI-12 PROTEIN-RELATED"/>
    <property type="match status" value="1"/>
</dbReference>
<dbReference type="Gene3D" id="1.25.70.10">
    <property type="entry name" value="Transcription termination factor 3, mitochondrial"/>
    <property type="match status" value="1"/>
</dbReference>
<evidence type="ECO:0000313" key="5">
    <source>
        <dbReference type="Proteomes" id="UP000032180"/>
    </source>
</evidence>
<dbReference type="STRING" id="77586.A0A0D9WNI1"/>
<dbReference type="PANTHER" id="PTHR13068:SF83">
    <property type="entry name" value="OS06G0224500 PROTEIN"/>
    <property type="match status" value="1"/>
</dbReference>
<dbReference type="Proteomes" id="UP000032180">
    <property type="component" value="Chromosome 6"/>
</dbReference>
<dbReference type="eggNOG" id="KOG1267">
    <property type="taxonomic scope" value="Eukaryota"/>
</dbReference>
<dbReference type="Gramene" id="LPERR06G07390.1">
    <property type="protein sequence ID" value="LPERR06G07390.1"/>
    <property type="gene ID" value="LPERR06G07390"/>
</dbReference>
<keyword evidence="2" id="KW-0806">Transcription termination</keyword>
<name>A0A0D9WNI1_9ORYZ</name>